<dbReference type="Proteomes" id="UP000324748">
    <property type="component" value="Unassembled WGS sequence"/>
</dbReference>
<organism evidence="2 4">
    <name type="scientific">Puccinia graminis f. sp. tritici</name>
    <dbReference type="NCBI Taxonomy" id="56615"/>
    <lineage>
        <taxon>Eukaryota</taxon>
        <taxon>Fungi</taxon>
        <taxon>Dikarya</taxon>
        <taxon>Basidiomycota</taxon>
        <taxon>Pucciniomycotina</taxon>
        <taxon>Pucciniomycetes</taxon>
        <taxon>Pucciniales</taxon>
        <taxon>Pucciniaceae</taxon>
        <taxon>Puccinia</taxon>
    </lineage>
</organism>
<evidence type="ECO:0000313" key="3">
    <source>
        <dbReference type="EMBL" id="KAA1119215.1"/>
    </source>
</evidence>
<gene>
    <name evidence="2" type="ORF">PGT21_005729</name>
    <name evidence="3" type="ORF">PGT21_018192</name>
</gene>
<feature type="compositionally biased region" description="Low complexity" evidence="1">
    <location>
        <begin position="165"/>
        <end position="175"/>
    </location>
</feature>
<feature type="compositionally biased region" description="Pro residues" evidence="1">
    <location>
        <begin position="360"/>
        <end position="370"/>
    </location>
</feature>
<keyword evidence="4" id="KW-1185">Reference proteome</keyword>
<feature type="region of interest" description="Disordered" evidence="1">
    <location>
        <begin position="485"/>
        <end position="518"/>
    </location>
</feature>
<feature type="compositionally biased region" description="Basic residues" evidence="1">
    <location>
        <begin position="493"/>
        <end position="504"/>
    </location>
</feature>
<dbReference type="AlphaFoldDB" id="A0A5B0Q5B4"/>
<evidence type="ECO:0000313" key="2">
    <source>
        <dbReference type="EMBL" id="KAA1108247.1"/>
    </source>
</evidence>
<dbReference type="OrthoDB" id="2509338at2759"/>
<accession>A0A5B0Q5B4</accession>
<feature type="compositionally biased region" description="Polar residues" evidence="1">
    <location>
        <begin position="235"/>
        <end position="266"/>
    </location>
</feature>
<protein>
    <submittedName>
        <fullName evidence="2">Uncharacterized protein</fullName>
    </submittedName>
</protein>
<feature type="compositionally biased region" description="Polar residues" evidence="1">
    <location>
        <begin position="334"/>
        <end position="344"/>
    </location>
</feature>
<dbReference type="EMBL" id="VSWC01000001">
    <property type="protein sequence ID" value="KAA1119215.1"/>
    <property type="molecule type" value="Genomic_DNA"/>
</dbReference>
<comment type="caution">
    <text evidence="2">The sequence shown here is derived from an EMBL/GenBank/DDBJ whole genome shotgun (WGS) entry which is preliminary data.</text>
</comment>
<evidence type="ECO:0000256" key="1">
    <source>
        <dbReference type="SAM" id="MobiDB-lite"/>
    </source>
</evidence>
<reference evidence="2 4" key="1">
    <citation type="submission" date="2019-05" db="EMBL/GenBank/DDBJ databases">
        <title>Emergence of the Ug99 lineage of the wheat stem rust pathogen through somatic hybridization.</title>
        <authorList>
            <person name="Li F."/>
            <person name="Upadhyaya N.M."/>
            <person name="Sperschneider J."/>
            <person name="Matny O."/>
            <person name="Nguyen-Phuc H."/>
            <person name="Mago R."/>
            <person name="Raley C."/>
            <person name="Miller M.E."/>
            <person name="Silverstein K.A.T."/>
            <person name="Henningsen E."/>
            <person name="Hirsch C.D."/>
            <person name="Visser B."/>
            <person name="Pretorius Z.A."/>
            <person name="Steffenson B.J."/>
            <person name="Schwessinger B."/>
            <person name="Dodds P.N."/>
            <person name="Figueroa M."/>
        </authorList>
    </citation>
    <scope>NUCLEOTIDE SEQUENCE [LARGE SCALE GENOMIC DNA]</scope>
    <source>
        <strain evidence="2">21-0</strain>
    </source>
</reference>
<feature type="compositionally biased region" description="Polar residues" evidence="1">
    <location>
        <begin position="414"/>
        <end position="424"/>
    </location>
</feature>
<name>A0A5B0Q5B4_PUCGR</name>
<sequence length="518" mass="55894">MNQQRLQKAFYQTENGYETRIQYLEEVVHLLLARTNLNQSPRGPSAPLNGSFQSSADRGLVSLVPATGSFRYFKDKGLVPVLSKTAAKALSNDWRMINQHGGIHPIQHCRSASKDPSKTWLGSSRNQTGINAAFWAANAEKRCLKAALIDQTTQPAGAANDIDPHNLPLPSSNPASRPPSPRPSPTLISSQSDGSSVLPPPPLPQHKAASRSAASLVDLQLGSSIVPPSSPLPQPNTTSRPNADPKANTTPRQLHTSKPFPSSDQPVSDEINCDQATARPLTRPLPPSILLKDAPLQSLFLDCSLSSGRTESPNAKLNQTKPFTDAVTTRLCRSTPTSPIVSTDNNEKPPTEPLTRPHHPPSTTPSPPPMFNDLKTSAIIPDQQHPMPDDNLSSIVTPPELATAPLAPPESFESKSALSSTPNCSSSLICPTAQSCPENLEVAAVGGIEILDNGDINSIEARIAPEYSQSTLDYYNDIQEYLQQANADETETKKKKKKKKKKKANPTSTPDNPILFYV</sequence>
<evidence type="ECO:0000313" key="4">
    <source>
        <dbReference type="Proteomes" id="UP000324748"/>
    </source>
</evidence>
<feature type="region of interest" description="Disordered" evidence="1">
    <location>
        <begin position="156"/>
        <end position="270"/>
    </location>
</feature>
<feature type="region of interest" description="Disordered" evidence="1">
    <location>
        <begin position="334"/>
        <end position="375"/>
    </location>
</feature>
<proteinExistence type="predicted"/>
<feature type="region of interest" description="Disordered" evidence="1">
    <location>
        <begin position="401"/>
        <end position="424"/>
    </location>
</feature>
<dbReference type="EMBL" id="VSWC01000028">
    <property type="protein sequence ID" value="KAA1108247.1"/>
    <property type="molecule type" value="Genomic_DNA"/>
</dbReference>